<protein>
    <submittedName>
        <fullName evidence="1">Uncharacterized protein</fullName>
    </submittedName>
</protein>
<evidence type="ECO:0000313" key="1">
    <source>
        <dbReference type="EMBL" id="GJN01148.1"/>
    </source>
</evidence>
<reference evidence="1" key="2">
    <citation type="submission" date="2021-12" db="EMBL/GenBank/DDBJ databases">
        <title>Resequencing data analysis of finger millet.</title>
        <authorList>
            <person name="Hatakeyama M."/>
            <person name="Aluri S."/>
            <person name="Balachadran M.T."/>
            <person name="Sivarajan S.R."/>
            <person name="Poveda L."/>
            <person name="Shimizu-Inatsugi R."/>
            <person name="Schlapbach R."/>
            <person name="Sreeman S.M."/>
            <person name="Shimizu K.K."/>
        </authorList>
    </citation>
    <scope>NUCLEOTIDE SEQUENCE</scope>
</reference>
<dbReference type="Proteomes" id="UP001054889">
    <property type="component" value="Unassembled WGS sequence"/>
</dbReference>
<reference evidence="1" key="1">
    <citation type="journal article" date="2018" name="DNA Res.">
        <title>Multiple hybrid de novo genome assembly of finger millet, an orphan allotetraploid crop.</title>
        <authorList>
            <person name="Hatakeyama M."/>
            <person name="Aluri S."/>
            <person name="Balachadran M.T."/>
            <person name="Sivarajan S.R."/>
            <person name="Patrignani A."/>
            <person name="Gruter S."/>
            <person name="Poveda L."/>
            <person name="Shimizu-Inatsugi R."/>
            <person name="Baeten J."/>
            <person name="Francoijs K.J."/>
            <person name="Nataraja K.N."/>
            <person name="Reddy Y.A.N."/>
            <person name="Phadnis S."/>
            <person name="Ravikumar R.L."/>
            <person name="Schlapbach R."/>
            <person name="Sreeman S.M."/>
            <person name="Shimizu K.K."/>
        </authorList>
    </citation>
    <scope>NUCLEOTIDE SEQUENCE</scope>
</reference>
<dbReference type="AlphaFoldDB" id="A0AAV5CT15"/>
<keyword evidence="2" id="KW-1185">Reference proteome</keyword>
<accession>A0AAV5CT15</accession>
<comment type="caution">
    <text evidence="1">The sequence shown here is derived from an EMBL/GenBank/DDBJ whole genome shotgun (WGS) entry which is preliminary data.</text>
</comment>
<gene>
    <name evidence="1" type="primary">ga18388</name>
    <name evidence="1" type="ORF">PR202_ga18388</name>
</gene>
<proteinExistence type="predicted"/>
<evidence type="ECO:0000313" key="2">
    <source>
        <dbReference type="Proteomes" id="UP001054889"/>
    </source>
</evidence>
<sequence>MRAIEKFRKAFIWTGTDAVSGGKYLVAWRKACRPSNIGGLEILDLNILGYALRLCWE</sequence>
<organism evidence="1 2">
    <name type="scientific">Eleusine coracana subsp. coracana</name>
    <dbReference type="NCBI Taxonomy" id="191504"/>
    <lineage>
        <taxon>Eukaryota</taxon>
        <taxon>Viridiplantae</taxon>
        <taxon>Streptophyta</taxon>
        <taxon>Embryophyta</taxon>
        <taxon>Tracheophyta</taxon>
        <taxon>Spermatophyta</taxon>
        <taxon>Magnoliopsida</taxon>
        <taxon>Liliopsida</taxon>
        <taxon>Poales</taxon>
        <taxon>Poaceae</taxon>
        <taxon>PACMAD clade</taxon>
        <taxon>Chloridoideae</taxon>
        <taxon>Cynodonteae</taxon>
        <taxon>Eleusininae</taxon>
        <taxon>Eleusine</taxon>
    </lineage>
</organism>
<dbReference type="EMBL" id="BQKI01000008">
    <property type="protein sequence ID" value="GJN01148.1"/>
    <property type="molecule type" value="Genomic_DNA"/>
</dbReference>
<name>A0AAV5CT15_ELECO</name>